<dbReference type="InterPro" id="IPR043993">
    <property type="entry name" value="T4SS_pilin"/>
</dbReference>
<dbReference type="Proteomes" id="UP000178040">
    <property type="component" value="Unassembled WGS sequence"/>
</dbReference>
<evidence type="ECO:0000313" key="2">
    <source>
        <dbReference type="EMBL" id="OGK44483.1"/>
    </source>
</evidence>
<evidence type="ECO:0008006" key="4">
    <source>
        <dbReference type="Google" id="ProtNLM"/>
    </source>
</evidence>
<evidence type="ECO:0000256" key="1">
    <source>
        <dbReference type="SAM" id="Phobius"/>
    </source>
</evidence>
<dbReference type="AlphaFoldDB" id="A0A1F7IM97"/>
<keyword evidence="1" id="KW-1133">Transmembrane helix</keyword>
<sequence>MSKIKKIISILKYLQVVGYLSLVAPAYAQDPTIMVNENAIGFKIPSLGDILTFMIRAFFIIAGLAALLFLLTGALSWVTSGGNKENVDKARDKITSAITGLIIIVAVLAVIVTFEQVIFANRLCLGLSCPITIPPLLQPPGS</sequence>
<keyword evidence="1" id="KW-0472">Membrane</keyword>
<reference evidence="2 3" key="1">
    <citation type="journal article" date="2016" name="Nat. Commun.">
        <title>Thousands of microbial genomes shed light on interconnected biogeochemical processes in an aquifer system.</title>
        <authorList>
            <person name="Anantharaman K."/>
            <person name="Brown C.T."/>
            <person name="Hug L.A."/>
            <person name="Sharon I."/>
            <person name="Castelle C.J."/>
            <person name="Probst A.J."/>
            <person name="Thomas B.C."/>
            <person name="Singh A."/>
            <person name="Wilkins M.J."/>
            <person name="Karaoz U."/>
            <person name="Brodie E.L."/>
            <person name="Williams K.H."/>
            <person name="Hubbard S.S."/>
            <person name="Banfield J.F."/>
        </authorList>
    </citation>
    <scope>NUCLEOTIDE SEQUENCE [LARGE SCALE GENOMIC DNA]</scope>
</reference>
<dbReference type="EMBL" id="MGAI01000027">
    <property type="protein sequence ID" value="OGK44483.1"/>
    <property type="molecule type" value="Genomic_DNA"/>
</dbReference>
<accession>A0A1F7IM97</accession>
<name>A0A1F7IM97_9BACT</name>
<gene>
    <name evidence="2" type="ORF">A3B40_01700</name>
</gene>
<keyword evidence="1" id="KW-0812">Transmembrane</keyword>
<comment type="caution">
    <text evidence="2">The sequence shown here is derived from an EMBL/GenBank/DDBJ whole genome shotgun (WGS) entry which is preliminary data.</text>
</comment>
<organism evidence="2 3">
    <name type="scientific">Candidatus Roizmanbacteria bacterium RIFCSPLOWO2_01_FULL_37_16</name>
    <dbReference type="NCBI Taxonomy" id="1802058"/>
    <lineage>
        <taxon>Bacteria</taxon>
        <taxon>Candidatus Roizmaniibacteriota</taxon>
    </lineage>
</organism>
<proteinExistence type="predicted"/>
<evidence type="ECO:0000313" key="3">
    <source>
        <dbReference type="Proteomes" id="UP000178040"/>
    </source>
</evidence>
<dbReference type="Pfam" id="PF18895">
    <property type="entry name" value="T4SS_pilin"/>
    <property type="match status" value="1"/>
</dbReference>
<feature type="transmembrane region" description="Helical" evidence="1">
    <location>
        <begin position="98"/>
        <end position="119"/>
    </location>
</feature>
<feature type="transmembrane region" description="Helical" evidence="1">
    <location>
        <begin position="52"/>
        <end position="78"/>
    </location>
</feature>
<protein>
    <recommendedName>
        <fullName evidence="4">TrbC/VIRB2 family protein</fullName>
    </recommendedName>
</protein>